<evidence type="ECO:0000313" key="2">
    <source>
        <dbReference type="EMBL" id="QGT49965.1"/>
    </source>
</evidence>
<dbReference type="PANTHER" id="PTHR32026:SF10">
    <property type="entry name" value="METHYLTRANSFERASE-LIKE PROTEIN 24-RELATED"/>
    <property type="match status" value="1"/>
</dbReference>
<name>A0A650F2N5_9HELI</name>
<dbReference type="Pfam" id="PF05050">
    <property type="entry name" value="Methyltransf_21"/>
    <property type="match status" value="1"/>
</dbReference>
<evidence type="ECO:0000259" key="1">
    <source>
        <dbReference type="Pfam" id="PF05050"/>
    </source>
</evidence>
<sequence>MKPSSRKSQKPIAISLGVSENSPWDLEMAELGFSVREYDGSITNSPYPTHPNITFHKKFIASHNSDSTITLESVLRDNRLVSTQENILQVDIENAEWDMLKNIDMKVLAQYFTQVIFEFHGCNPEEEQGFHHRITQLQRLNDFFTPIHLHFNNHGKIFYSKGLFFSTTLEVSYCNHKIMRSLKTNEKREKGVLQDLDYPSWISNPEIPIRFAQKQSRKL</sequence>
<dbReference type="EMBL" id="MN577567">
    <property type="protein sequence ID" value="QGT49965.1"/>
    <property type="molecule type" value="Genomic_DNA"/>
</dbReference>
<dbReference type="PANTHER" id="PTHR32026">
    <property type="entry name" value="METHYLTRANSFERASE-LIKE PROTEIN 24"/>
    <property type="match status" value="1"/>
</dbReference>
<feature type="domain" description="Methyltransferase FkbM" evidence="1">
    <location>
        <begin position="48"/>
        <end position="139"/>
    </location>
</feature>
<protein>
    <recommendedName>
        <fullName evidence="1">Methyltransferase FkbM domain-containing protein</fullName>
    </recommendedName>
</protein>
<dbReference type="AlphaFoldDB" id="A0A650F2N5"/>
<organism evidence="2">
    <name type="scientific">uncultured Helicobacter sp</name>
    <dbReference type="NCBI Taxonomy" id="175537"/>
    <lineage>
        <taxon>Bacteria</taxon>
        <taxon>Pseudomonadati</taxon>
        <taxon>Campylobacterota</taxon>
        <taxon>Epsilonproteobacteria</taxon>
        <taxon>Campylobacterales</taxon>
        <taxon>Helicobacteraceae</taxon>
        <taxon>Helicobacter</taxon>
        <taxon>environmental samples</taxon>
    </lineage>
</organism>
<dbReference type="InterPro" id="IPR026913">
    <property type="entry name" value="METTL24"/>
</dbReference>
<dbReference type="InterPro" id="IPR006342">
    <property type="entry name" value="FkbM_mtfrase"/>
</dbReference>
<accession>A0A650F2N5</accession>
<proteinExistence type="predicted"/>
<reference evidence="2" key="1">
    <citation type="journal article" date="2020" name="J. ISSAAS">
        <title>Lactobacilli and other gastrointestinal microbiota of Peromyscus leucopus, reservoir host for agents of Lyme disease and other zoonoses in North America.</title>
        <authorList>
            <person name="Milovic A."/>
            <person name="Bassam K."/>
            <person name="Shao H."/>
            <person name="Chatzistamou I."/>
            <person name="Tufts D.M."/>
            <person name="Diuk-Wasser M."/>
            <person name="Barbour A.G."/>
        </authorList>
    </citation>
    <scope>NUCLEOTIDE SEQUENCE</scope>
    <source>
        <strain evidence="2">LL4</strain>
    </source>
</reference>
<gene>
    <name evidence="2" type="ORF">Helico4rc_0840</name>
</gene>